<proteinExistence type="predicted"/>
<dbReference type="EMBL" id="CP159218">
    <property type="protein sequence ID" value="XCG65710.1"/>
    <property type="molecule type" value="Genomic_DNA"/>
</dbReference>
<reference evidence="1" key="1">
    <citation type="submission" date="2024-05" db="EMBL/GenBank/DDBJ databases">
        <authorList>
            <person name="Cai S.Y."/>
            <person name="Jin L.M."/>
            <person name="Li H.R."/>
        </authorList>
    </citation>
    <scope>NUCLEOTIDE SEQUENCE</scope>
    <source>
        <strain evidence="1">A5-74</strain>
    </source>
</reference>
<organism evidence="1">
    <name type="scientific">Nakamurella sp. A5-74</name>
    <dbReference type="NCBI Taxonomy" id="3158264"/>
    <lineage>
        <taxon>Bacteria</taxon>
        <taxon>Bacillati</taxon>
        <taxon>Actinomycetota</taxon>
        <taxon>Actinomycetes</taxon>
        <taxon>Nakamurellales</taxon>
        <taxon>Nakamurellaceae</taxon>
        <taxon>Nakamurella</taxon>
    </lineage>
</organism>
<dbReference type="RefSeq" id="WP_353651315.1">
    <property type="nucleotide sequence ID" value="NZ_CP159218.1"/>
</dbReference>
<name>A0AAU8DUJ9_9ACTN</name>
<accession>A0AAU8DUJ9</accession>
<protein>
    <submittedName>
        <fullName evidence="1">Uncharacterized protein</fullName>
    </submittedName>
</protein>
<evidence type="ECO:0000313" key="1">
    <source>
        <dbReference type="EMBL" id="XCG65710.1"/>
    </source>
</evidence>
<dbReference type="AlphaFoldDB" id="A0AAU8DUJ9"/>
<sequence length="96" mass="10584">MTSSMLDGISSGSQYRVTRVDGRLPDAVDDFVGPATLLIHHADQHLQIHGAGQLDPSGSGVHFYQKDSDHEGRDVRIWQIRQLGDHQMIAEHLSGI</sequence>
<gene>
    <name evidence="1" type="ORF">ABLG96_10755</name>
</gene>